<dbReference type="AlphaFoldDB" id="A0A5P8W8L5"/>
<dbReference type="KEGG" id="nsh:GXM_06589"/>
<name>A0A5P8W8L5_9NOSO</name>
<reference evidence="1 2" key="1">
    <citation type="submission" date="2019-10" db="EMBL/GenBank/DDBJ databases">
        <title>Genomic and transcriptomic insights into the perfect genentic adaptation of a filamentous nitrogen-fixing cyanobacterium to rice fields.</title>
        <authorList>
            <person name="Chen Z."/>
        </authorList>
    </citation>
    <scope>NUCLEOTIDE SEQUENCE [LARGE SCALE GENOMIC DNA]</scope>
    <source>
        <strain evidence="1">CCNUC1</strain>
    </source>
</reference>
<dbReference type="EMBL" id="CP045226">
    <property type="protein sequence ID" value="QFS49095.1"/>
    <property type="molecule type" value="Genomic_DNA"/>
</dbReference>
<proteinExistence type="predicted"/>
<gene>
    <name evidence="1" type="ORF">GXM_06589</name>
</gene>
<dbReference type="Proteomes" id="UP000326678">
    <property type="component" value="Chromosome Gxm1"/>
</dbReference>
<sequence length="122" mass="13998">MDIRLEKALLNNQSILQNFGLVEEIEEQAAEIISGGYEVFKIRNNTGFNITHVLDGTAFLIQPGEEWTYTAYNGGTIEFDADSRSDNYRPISYNLDEGQIYEFQDNTYTTGNPYDFDIYRVS</sequence>
<accession>A0A5P8W8L5</accession>
<organism evidence="1 2">
    <name type="scientific">Nostoc sphaeroides CCNUC1</name>
    <dbReference type="NCBI Taxonomy" id="2653204"/>
    <lineage>
        <taxon>Bacteria</taxon>
        <taxon>Bacillati</taxon>
        <taxon>Cyanobacteriota</taxon>
        <taxon>Cyanophyceae</taxon>
        <taxon>Nostocales</taxon>
        <taxon>Nostocaceae</taxon>
        <taxon>Nostoc</taxon>
    </lineage>
</organism>
<protein>
    <submittedName>
        <fullName evidence="1">Uncharacterized protein</fullName>
    </submittedName>
</protein>
<keyword evidence="2" id="KW-1185">Reference proteome</keyword>
<evidence type="ECO:0000313" key="1">
    <source>
        <dbReference type="EMBL" id="QFS49095.1"/>
    </source>
</evidence>
<evidence type="ECO:0000313" key="2">
    <source>
        <dbReference type="Proteomes" id="UP000326678"/>
    </source>
</evidence>
<dbReference type="RefSeq" id="WP_118166338.1">
    <property type="nucleotide sequence ID" value="NZ_CP045226.1"/>
</dbReference>